<protein>
    <submittedName>
        <fullName evidence="2">Uncharacterized protein</fullName>
    </submittedName>
</protein>
<evidence type="ECO:0000256" key="1">
    <source>
        <dbReference type="SAM" id="MobiDB-lite"/>
    </source>
</evidence>
<feature type="compositionally biased region" description="Polar residues" evidence="1">
    <location>
        <begin position="117"/>
        <end position="129"/>
    </location>
</feature>
<evidence type="ECO:0000313" key="3">
    <source>
        <dbReference type="Proteomes" id="UP000324222"/>
    </source>
</evidence>
<feature type="region of interest" description="Disordered" evidence="1">
    <location>
        <begin position="104"/>
        <end position="129"/>
    </location>
</feature>
<dbReference type="AlphaFoldDB" id="A0A5B7G5V1"/>
<dbReference type="OrthoDB" id="7701249at2759"/>
<dbReference type="EMBL" id="VSRR010011004">
    <property type="protein sequence ID" value="MPC52593.1"/>
    <property type="molecule type" value="Genomic_DNA"/>
</dbReference>
<dbReference type="Proteomes" id="UP000324222">
    <property type="component" value="Unassembled WGS sequence"/>
</dbReference>
<keyword evidence="3" id="KW-1185">Reference proteome</keyword>
<comment type="caution">
    <text evidence="2">The sequence shown here is derived from an EMBL/GenBank/DDBJ whole genome shotgun (WGS) entry which is preliminary data.</text>
</comment>
<organism evidence="2 3">
    <name type="scientific">Portunus trituberculatus</name>
    <name type="common">Swimming crab</name>
    <name type="synonym">Neptunus trituberculatus</name>
    <dbReference type="NCBI Taxonomy" id="210409"/>
    <lineage>
        <taxon>Eukaryota</taxon>
        <taxon>Metazoa</taxon>
        <taxon>Ecdysozoa</taxon>
        <taxon>Arthropoda</taxon>
        <taxon>Crustacea</taxon>
        <taxon>Multicrustacea</taxon>
        <taxon>Malacostraca</taxon>
        <taxon>Eumalacostraca</taxon>
        <taxon>Eucarida</taxon>
        <taxon>Decapoda</taxon>
        <taxon>Pleocyemata</taxon>
        <taxon>Brachyura</taxon>
        <taxon>Eubrachyura</taxon>
        <taxon>Portunoidea</taxon>
        <taxon>Portunidae</taxon>
        <taxon>Portuninae</taxon>
        <taxon>Portunus</taxon>
    </lineage>
</organism>
<name>A0A5B7G5V1_PORTR</name>
<reference evidence="2 3" key="1">
    <citation type="submission" date="2019-05" db="EMBL/GenBank/DDBJ databases">
        <title>Another draft genome of Portunus trituberculatus and its Hox gene families provides insights of decapod evolution.</title>
        <authorList>
            <person name="Jeong J.-H."/>
            <person name="Song I."/>
            <person name="Kim S."/>
            <person name="Choi T."/>
            <person name="Kim D."/>
            <person name="Ryu S."/>
            <person name="Kim W."/>
        </authorList>
    </citation>
    <scope>NUCLEOTIDE SEQUENCE [LARGE SCALE GENOMIC DNA]</scope>
    <source>
        <tissue evidence="2">Muscle</tissue>
    </source>
</reference>
<evidence type="ECO:0000313" key="2">
    <source>
        <dbReference type="EMBL" id="MPC52593.1"/>
    </source>
</evidence>
<accession>A0A5B7G5V1</accession>
<sequence>MLYMHRSPLALPWAPPWVTPWVPGPAGMPIVKLGDVVLPVVSPGLEVCGKLTTRQADARLGDTDVNKLSTSPHLPTSQDAAPWDVVLTALAELREEMNKLKRERLPPAPMPSRVNEGASTSLGTQHNGSPVHNFAGFPDPVCEAGALTKQNFSDSVLMHNTG</sequence>
<gene>
    <name evidence="2" type="ORF">E2C01_046464</name>
</gene>
<proteinExistence type="predicted"/>